<evidence type="ECO:0000313" key="5">
    <source>
        <dbReference type="Proteomes" id="UP000184048"/>
    </source>
</evidence>
<dbReference type="InterPro" id="IPR001789">
    <property type="entry name" value="Sig_transdc_resp-reg_receiver"/>
</dbReference>
<evidence type="ECO:0000259" key="3">
    <source>
        <dbReference type="PROSITE" id="PS50110"/>
    </source>
</evidence>
<dbReference type="EMBL" id="FQUU01000025">
    <property type="protein sequence ID" value="SHF95849.1"/>
    <property type="molecule type" value="Genomic_DNA"/>
</dbReference>
<dbReference type="SMART" id="SM00448">
    <property type="entry name" value="REC"/>
    <property type="match status" value="1"/>
</dbReference>
<dbReference type="Pfam" id="PF00072">
    <property type="entry name" value="Response_reg"/>
    <property type="match status" value="1"/>
</dbReference>
<dbReference type="PROSITE" id="PS50110">
    <property type="entry name" value="RESPONSE_REGULATORY"/>
    <property type="match status" value="1"/>
</dbReference>
<sequence>MDNRRTILICDNDYAFLNEMEKGLSKEGFDVDTIDNASDLIPSAIRLQPHVILVNPDLPGFNEYDVCKNIIQEQRAQVILLVDPHSTTTSMVGECMIEDVLTRPVKLADLVFLVVKHLSVDQ</sequence>
<feature type="domain" description="Response regulatory" evidence="3">
    <location>
        <begin position="6"/>
        <end position="118"/>
    </location>
</feature>
<dbReference type="InterPro" id="IPR011006">
    <property type="entry name" value="CheY-like_superfamily"/>
</dbReference>
<evidence type="ECO:0000313" key="4">
    <source>
        <dbReference type="EMBL" id="SHF95849.1"/>
    </source>
</evidence>
<keyword evidence="5" id="KW-1185">Reference proteome</keyword>
<evidence type="ECO:0000256" key="1">
    <source>
        <dbReference type="ARBA" id="ARBA00022553"/>
    </source>
</evidence>
<dbReference type="GO" id="GO:0000160">
    <property type="term" value="P:phosphorelay signal transduction system"/>
    <property type="evidence" value="ECO:0007669"/>
    <property type="project" value="InterPro"/>
</dbReference>
<proteinExistence type="predicted"/>
<dbReference type="Proteomes" id="UP000184048">
    <property type="component" value="Unassembled WGS sequence"/>
</dbReference>
<dbReference type="AlphaFoldDB" id="A0A1M5FWL9"/>
<dbReference type="STRING" id="1121884.SAMN02745131_03967"/>
<dbReference type="RefSeq" id="WP_072837079.1">
    <property type="nucleotide sequence ID" value="NZ_FQUU01000025.1"/>
</dbReference>
<name>A0A1M5FWL9_9BACT</name>
<dbReference type="Gene3D" id="3.40.50.2300">
    <property type="match status" value="1"/>
</dbReference>
<reference evidence="4 5" key="1">
    <citation type="submission" date="2016-11" db="EMBL/GenBank/DDBJ databases">
        <authorList>
            <person name="Jaros S."/>
            <person name="Januszkiewicz K."/>
            <person name="Wedrychowicz H."/>
        </authorList>
    </citation>
    <scope>NUCLEOTIDE SEQUENCE [LARGE SCALE GENOMIC DNA]</scope>
    <source>
        <strain evidence="4 5">DSM 18119</strain>
    </source>
</reference>
<accession>A0A1M5FWL9</accession>
<dbReference type="PANTHER" id="PTHR44591:SF3">
    <property type="entry name" value="RESPONSE REGULATORY DOMAIN-CONTAINING PROTEIN"/>
    <property type="match status" value="1"/>
</dbReference>
<dbReference type="OrthoDB" id="9789181at2"/>
<gene>
    <name evidence="4" type="ORF">SAMN02745131_03967</name>
</gene>
<comment type="caution">
    <text evidence="2">Lacks conserved residue(s) required for the propagation of feature annotation.</text>
</comment>
<keyword evidence="1" id="KW-0597">Phosphoprotein</keyword>
<dbReference type="InterPro" id="IPR050595">
    <property type="entry name" value="Bact_response_regulator"/>
</dbReference>
<evidence type="ECO:0000256" key="2">
    <source>
        <dbReference type="PROSITE-ProRule" id="PRU00169"/>
    </source>
</evidence>
<organism evidence="4 5">
    <name type="scientific">Flavisolibacter ginsengisoli DSM 18119</name>
    <dbReference type="NCBI Taxonomy" id="1121884"/>
    <lineage>
        <taxon>Bacteria</taxon>
        <taxon>Pseudomonadati</taxon>
        <taxon>Bacteroidota</taxon>
        <taxon>Chitinophagia</taxon>
        <taxon>Chitinophagales</taxon>
        <taxon>Chitinophagaceae</taxon>
        <taxon>Flavisolibacter</taxon>
    </lineage>
</organism>
<dbReference type="SUPFAM" id="SSF52172">
    <property type="entry name" value="CheY-like"/>
    <property type="match status" value="1"/>
</dbReference>
<protein>
    <submittedName>
        <fullName evidence="4">Response regulator receiver domain-containing protein</fullName>
    </submittedName>
</protein>
<dbReference type="PANTHER" id="PTHR44591">
    <property type="entry name" value="STRESS RESPONSE REGULATOR PROTEIN 1"/>
    <property type="match status" value="1"/>
</dbReference>